<protein>
    <submittedName>
        <fullName evidence="2">Uncharacterized protein</fullName>
    </submittedName>
</protein>
<dbReference type="AlphaFoldDB" id="A0A4S4L9P3"/>
<name>A0A4S4L9P3_9AGAM</name>
<evidence type="ECO:0000256" key="1">
    <source>
        <dbReference type="SAM" id="MobiDB-lite"/>
    </source>
</evidence>
<accession>A0A4S4L9P3</accession>
<proteinExistence type="predicted"/>
<feature type="region of interest" description="Disordered" evidence="1">
    <location>
        <begin position="99"/>
        <end position="124"/>
    </location>
</feature>
<comment type="caution">
    <text evidence="2">The sequence shown here is derived from an EMBL/GenBank/DDBJ whole genome shotgun (WGS) entry which is preliminary data.</text>
</comment>
<organism evidence="2 3">
    <name type="scientific">Bondarzewia mesenterica</name>
    <dbReference type="NCBI Taxonomy" id="1095465"/>
    <lineage>
        <taxon>Eukaryota</taxon>
        <taxon>Fungi</taxon>
        <taxon>Dikarya</taxon>
        <taxon>Basidiomycota</taxon>
        <taxon>Agaricomycotina</taxon>
        <taxon>Agaricomycetes</taxon>
        <taxon>Russulales</taxon>
        <taxon>Bondarzewiaceae</taxon>
        <taxon>Bondarzewia</taxon>
    </lineage>
</organism>
<sequence>MLPQSEILRTDPTCPSTSPRTHGASSFKGLAEDSQVLTHTTSPCPTFNVHLPRADLPHPFPQAQAIDPSSIIDLSAFDRGHRTPLATLRPCIMSTIHDGRRTSSNVLPHRHPRITTKETPPVPP</sequence>
<dbReference type="EMBL" id="SGPL01000765">
    <property type="protein sequence ID" value="THH07608.1"/>
    <property type="molecule type" value="Genomic_DNA"/>
</dbReference>
<feature type="compositionally biased region" description="Polar residues" evidence="1">
    <location>
        <begin position="13"/>
        <end position="24"/>
    </location>
</feature>
<reference evidence="2 3" key="1">
    <citation type="submission" date="2019-02" db="EMBL/GenBank/DDBJ databases">
        <title>Genome sequencing of the rare red list fungi Bondarzewia mesenterica.</title>
        <authorList>
            <person name="Buettner E."/>
            <person name="Kellner H."/>
        </authorList>
    </citation>
    <scope>NUCLEOTIDE SEQUENCE [LARGE SCALE GENOMIC DNA]</scope>
    <source>
        <strain evidence="2 3">DSM 108281</strain>
    </source>
</reference>
<dbReference type="Proteomes" id="UP000310158">
    <property type="component" value="Unassembled WGS sequence"/>
</dbReference>
<evidence type="ECO:0000313" key="3">
    <source>
        <dbReference type="Proteomes" id="UP000310158"/>
    </source>
</evidence>
<keyword evidence="3" id="KW-1185">Reference proteome</keyword>
<feature type="region of interest" description="Disordered" evidence="1">
    <location>
        <begin position="1"/>
        <end position="29"/>
    </location>
</feature>
<evidence type="ECO:0000313" key="2">
    <source>
        <dbReference type="EMBL" id="THH07608.1"/>
    </source>
</evidence>
<gene>
    <name evidence="2" type="ORF">EW146_g9266</name>
</gene>